<evidence type="ECO:0000313" key="1">
    <source>
        <dbReference type="EMBL" id="KAJ5598591.1"/>
    </source>
</evidence>
<organism evidence="1 2">
    <name type="scientific">Penicillium hordei</name>
    <dbReference type="NCBI Taxonomy" id="40994"/>
    <lineage>
        <taxon>Eukaryota</taxon>
        <taxon>Fungi</taxon>
        <taxon>Dikarya</taxon>
        <taxon>Ascomycota</taxon>
        <taxon>Pezizomycotina</taxon>
        <taxon>Eurotiomycetes</taxon>
        <taxon>Eurotiomycetidae</taxon>
        <taxon>Eurotiales</taxon>
        <taxon>Aspergillaceae</taxon>
        <taxon>Penicillium</taxon>
    </lineage>
</organism>
<sequence length="95" mass="10704">MIDSYKSDHIPISDTQDTSEAHLLYLPTAALLGSIPFDDDPSSASQLRPSTIPILQESGWQSEKAYDEDPPNYIHYFIEWRLILNKTAECLGAYS</sequence>
<dbReference type="RefSeq" id="XP_056751805.1">
    <property type="nucleotide sequence ID" value="XM_056899729.1"/>
</dbReference>
<gene>
    <name evidence="1" type="ORF">N7537_008675</name>
</gene>
<keyword evidence="2" id="KW-1185">Reference proteome</keyword>
<dbReference type="EMBL" id="JAQJAE010000004">
    <property type="protein sequence ID" value="KAJ5598591.1"/>
    <property type="molecule type" value="Genomic_DNA"/>
</dbReference>
<proteinExistence type="predicted"/>
<dbReference type="GeneID" id="81589971"/>
<accession>A0AAD6E203</accession>
<evidence type="ECO:0000313" key="2">
    <source>
        <dbReference type="Proteomes" id="UP001213799"/>
    </source>
</evidence>
<reference evidence="1" key="1">
    <citation type="journal article" date="2023" name="IMA Fungus">
        <title>Comparative genomic study of the Penicillium genus elucidates a diverse pangenome and 15 lateral gene transfer events.</title>
        <authorList>
            <person name="Petersen C."/>
            <person name="Sorensen T."/>
            <person name="Nielsen M.R."/>
            <person name="Sondergaard T.E."/>
            <person name="Sorensen J.L."/>
            <person name="Fitzpatrick D.A."/>
            <person name="Frisvad J.C."/>
            <person name="Nielsen K.L."/>
        </authorList>
    </citation>
    <scope>NUCLEOTIDE SEQUENCE</scope>
    <source>
        <strain evidence="1">IBT 12815</strain>
    </source>
</reference>
<protein>
    <submittedName>
        <fullName evidence="1">Uncharacterized protein</fullName>
    </submittedName>
</protein>
<reference evidence="1" key="2">
    <citation type="submission" date="2023-01" db="EMBL/GenBank/DDBJ databases">
        <authorList>
            <person name="Petersen C."/>
        </authorList>
    </citation>
    <scope>NUCLEOTIDE SEQUENCE</scope>
    <source>
        <strain evidence="1">IBT 12815</strain>
    </source>
</reference>
<dbReference type="AlphaFoldDB" id="A0AAD6E203"/>
<comment type="caution">
    <text evidence="1">The sequence shown here is derived from an EMBL/GenBank/DDBJ whole genome shotgun (WGS) entry which is preliminary data.</text>
</comment>
<name>A0AAD6E203_9EURO</name>
<dbReference type="Proteomes" id="UP001213799">
    <property type="component" value="Unassembled WGS sequence"/>
</dbReference>